<evidence type="ECO:0000256" key="2">
    <source>
        <dbReference type="SAM" id="Phobius"/>
    </source>
</evidence>
<dbReference type="AlphaFoldDB" id="A0AAN8XTA2"/>
<dbReference type="Proteomes" id="UP001381693">
    <property type="component" value="Unassembled WGS sequence"/>
</dbReference>
<reference evidence="3 4" key="1">
    <citation type="submission" date="2023-11" db="EMBL/GenBank/DDBJ databases">
        <title>Halocaridina rubra genome assembly.</title>
        <authorList>
            <person name="Smith C."/>
        </authorList>
    </citation>
    <scope>NUCLEOTIDE SEQUENCE [LARGE SCALE GENOMIC DNA]</scope>
    <source>
        <strain evidence="3">EP-1</strain>
        <tissue evidence="3">Whole</tissue>
    </source>
</reference>
<keyword evidence="2" id="KW-1133">Transmembrane helix</keyword>
<comment type="caution">
    <text evidence="3">The sequence shown here is derived from an EMBL/GenBank/DDBJ whole genome shotgun (WGS) entry which is preliminary data.</text>
</comment>
<accession>A0AAN8XTA2</accession>
<keyword evidence="2" id="KW-0472">Membrane</keyword>
<feature type="transmembrane region" description="Helical" evidence="2">
    <location>
        <begin position="258"/>
        <end position="281"/>
    </location>
</feature>
<evidence type="ECO:0000313" key="3">
    <source>
        <dbReference type="EMBL" id="KAK7083764.1"/>
    </source>
</evidence>
<keyword evidence="4" id="KW-1185">Reference proteome</keyword>
<feature type="transmembrane region" description="Helical" evidence="2">
    <location>
        <begin position="158"/>
        <end position="180"/>
    </location>
</feature>
<dbReference type="Gene3D" id="1.20.1640.10">
    <property type="entry name" value="Multidrug efflux transporter AcrB transmembrane domain"/>
    <property type="match status" value="1"/>
</dbReference>
<dbReference type="GO" id="GO:0016020">
    <property type="term" value="C:membrane"/>
    <property type="evidence" value="ECO:0007669"/>
    <property type="project" value="InterPro"/>
</dbReference>
<feature type="region of interest" description="Disordered" evidence="1">
    <location>
        <begin position="290"/>
        <end position="342"/>
    </location>
</feature>
<dbReference type="EMBL" id="JAXCGZ010002559">
    <property type="protein sequence ID" value="KAK7083764.1"/>
    <property type="molecule type" value="Genomic_DNA"/>
</dbReference>
<organism evidence="3 4">
    <name type="scientific">Halocaridina rubra</name>
    <name type="common">Hawaiian red shrimp</name>
    <dbReference type="NCBI Taxonomy" id="373956"/>
    <lineage>
        <taxon>Eukaryota</taxon>
        <taxon>Metazoa</taxon>
        <taxon>Ecdysozoa</taxon>
        <taxon>Arthropoda</taxon>
        <taxon>Crustacea</taxon>
        <taxon>Multicrustacea</taxon>
        <taxon>Malacostraca</taxon>
        <taxon>Eumalacostraca</taxon>
        <taxon>Eucarida</taxon>
        <taxon>Decapoda</taxon>
        <taxon>Pleocyemata</taxon>
        <taxon>Caridea</taxon>
        <taxon>Atyoidea</taxon>
        <taxon>Atyidae</taxon>
        <taxon>Halocaridina</taxon>
    </lineage>
</organism>
<gene>
    <name evidence="3" type="primary">PTCHD3_2</name>
    <name evidence="3" type="ORF">SK128_007287</name>
</gene>
<keyword evidence="2" id="KW-0812">Transmembrane</keyword>
<evidence type="ECO:0000256" key="1">
    <source>
        <dbReference type="SAM" id="MobiDB-lite"/>
    </source>
</evidence>
<dbReference type="PANTHER" id="PTHR10796:SF130">
    <property type="entry name" value="PATCHED DOMAIN-CONTAINING PROTEIN 3-LIKE PROTEIN"/>
    <property type="match status" value="1"/>
</dbReference>
<protein>
    <submittedName>
        <fullName evidence="3">Patched domain-containing protein 3</fullName>
    </submittedName>
</protein>
<dbReference type="InterPro" id="IPR051697">
    <property type="entry name" value="Patched_domain-protein"/>
</dbReference>
<sequence length="342" mass="38628">MRANQYISTIDSWYDSMVNYTWKDSGEDIRGKALNDTFFRQSLSTFLFSPIGSKYQTYFHFDGELTIAQPTPLVLACKFDYMHRSLLGSLEQITAMDQTKQLVKDATFSDFAAPISFKYSSWETDKIIFHELIRNLSLAMVAVLIMTLILLANLTASLFVLVCVALTLLDVMALMSWWGLTVDIITCINLVLCIGLCVDYSAHIALHFLQVKGDRNDRVRQTVRDMGPPVINGAFSTFLAFVLLAYSDSHVFISFFKIFFGVFIFGVFHGLVFLPVLLSIVGPATYTSDEQIPVDSETPQLQEGGREGEEEEEEKEVSPSKRFQELTDEEGRSYAQVPKDDI</sequence>
<feature type="transmembrane region" description="Helical" evidence="2">
    <location>
        <begin position="187"/>
        <end position="209"/>
    </location>
</feature>
<dbReference type="GO" id="GO:0022857">
    <property type="term" value="F:transmembrane transporter activity"/>
    <property type="evidence" value="ECO:0007669"/>
    <property type="project" value="InterPro"/>
</dbReference>
<feature type="transmembrane region" description="Helical" evidence="2">
    <location>
        <begin position="229"/>
        <end position="246"/>
    </location>
</feature>
<dbReference type="SUPFAM" id="SSF82866">
    <property type="entry name" value="Multidrug efflux transporter AcrB transmembrane domain"/>
    <property type="match status" value="1"/>
</dbReference>
<dbReference type="InterPro" id="IPR001036">
    <property type="entry name" value="Acrflvin-R"/>
</dbReference>
<evidence type="ECO:0000313" key="4">
    <source>
        <dbReference type="Proteomes" id="UP001381693"/>
    </source>
</evidence>
<feature type="transmembrane region" description="Helical" evidence="2">
    <location>
        <begin position="132"/>
        <end position="152"/>
    </location>
</feature>
<name>A0AAN8XTA2_HALRR</name>
<dbReference type="PANTHER" id="PTHR10796">
    <property type="entry name" value="PATCHED-RELATED"/>
    <property type="match status" value="1"/>
</dbReference>
<feature type="compositionally biased region" description="Basic and acidic residues" evidence="1">
    <location>
        <begin position="316"/>
        <end position="342"/>
    </location>
</feature>
<dbReference type="PRINTS" id="PR00702">
    <property type="entry name" value="ACRIFLAVINRP"/>
</dbReference>
<proteinExistence type="predicted"/>
<dbReference type="Pfam" id="PF00873">
    <property type="entry name" value="ACR_tran"/>
    <property type="match status" value="1"/>
</dbReference>